<dbReference type="PANTHER" id="PTHR33568">
    <property type="entry name" value="DNA POLYMERASE"/>
    <property type="match status" value="1"/>
</dbReference>
<dbReference type="InterPro" id="IPR043502">
    <property type="entry name" value="DNA/RNA_pol_sf"/>
</dbReference>
<evidence type="ECO:0000313" key="2">
    <source>
        <dbReference type="Proteomes" id="UP001497382"/>
    </source>
</evidence>
<comment type="caution">
    <text evidence="1">The sequence shown here is derived from an EMBL/GenBank/DDBJ whole genome shotgun (WGS) entry which is preliminary data.</text>
</comment>
<dbReference type="SUPFAM" id="SSF56672">
    <property type="entry name" value="DNA/RNA polymerases"/>
    <property type="match status" value="1"/>
</dbReference>
<dbReference type="GO" id="GO:0071897">
    <property type="term" value="P:DNA biosynthetic process"/>
    <property type="evidence" value="ECO:0007669"/>
    <property type="project" value="UniProtKB-ARBA"/>
</dbReference>
<evidence type="ECO:0008006" key="3">
    <source>
        <dbReference type="Google" id="ProtNLM"/>
    </source>
</evidence>
<evidence type="ECO:0000313" key="1">
    <source>
        <dbReference type="EMBL" id="CAL1273615.1"/>
    </source>
</evidence>
<name>A0AAV1ZPN0_9ARAC</name>
<keyword evidence="2" id="KW-1185">Reference proteome</keyword>
<gene>
    <name evidence="1" type="ORF">LARSCL_LOCUS6997</name>
</gene>
<dbReference type="AlphaFoldDB" id="A0AAV1ZPN0"/>
<proteinExistence type="predicted"/>
<accession>A0AAV1ZPN0</accession>
<organism evidence="1 2">
    <name type="scientific">Larinioides sclopetarius</name>
    <dbReference type="NCBI Taxonomy" id="280406"/>
    <lineage>
        <taxon>Eukaryota</taxon>
        <taxon>Metazoa</taxon>
        <taxon>Ecdysozoa</taxon>
        <taxon>Arthropoda</taxon>
        <taxon>Chelicerata</taxon>
        <taxon>Arachnida</taxon>
        <taxon>Araneae</taxon>
        <taxon>Araneomorphae</taxon>
        <taxon>Entelegynae</taxon>
        <taxon>Araneoidea</taxon>
        <taxon>Araneidae</taxon>
        <taxon>Larinioides</taxon>
    </lineage>
</organism>
<dbReference type="EMBL" id="CAXIEN010000069">
    <property type="protein sequence ID" value="CAL1273615.1"/>
    <property type="molecule type" value="Genomic_DNA"/>
</dbReference>
<reference evidence="1 2" key="1">
    <citation type="submission" date="2024-04" db="EMBL/GenBank/DDBJ databases">
        <authorList>
            <person name="Rising A."/>
            <person name="Reimegard J."/>
            <person name="Sonavane S."/>
            <person name="Akerstrom W."/>
            <person name="Nylinder S."/>
            <person name="Hedman E."/>
            <person name="Kallberg Y."/>
        </authorList>
    </citation>
    <scope>NUCLEOTIDE SEQUENCE [LARGE SCALE GENOMIC DNA]</scope>
</reference>
<dbReference type="Proteomes" id="UP001497382">
    <property type="component" value="Unassembled WGS sequence"/>
</dbReference>
<sequence length="66" mass="8045">MWEHQFPEMKKMDLELRSFLSFHELQDPLNPRDSFFGGRTNAIMLFHEGDIKYVDFTSLYPWVNKY</sequence>
<protein>
    <recommendedName>
        <fullName evidence="3">DNA-directed DNA polymerase</fullName>
    </recommendedName>
</protein>
<dbReference type="PANTHER" id="PTHR33568:SF3">
    <property type="entry name" value="DNA-DIRECTED DNA POLYMERASE"/>
    <property type="match status" value="1"/>
</dbReference>